<accession>A0A0A9FWX1</accession>
<organism evidence="1">
    <name type="scientific">Arundo donax</name>
    <name type="common">Giant reed</name>
    <name type="synonym">Donax arundinaceus</name>
    <dbReference type="NCBI Taxonomy" id="35708"/>
    <lineage>
        <taxon>Eukaryota</taxon>
        <taxon>Viridiplantae</taxon>
        <taxon>Streptophyta</taxon>
        <taxon>Embryophyta</taxon>
        <taxon>Tracheophyta</taxon>
        <taxon>Spermatophyta</taxon>
        <taxon>Magnoliopsida</taxon>
        <taxon>Liliopsida</taxon>
        <taxon>Poales</taxon>
        <taxon>Poaceae</taxon>
        <taxon>PACMAD clade</taxon>
        <taxon>Arundinoideae</taxon>
        <taxon>Arundineae</taxon>
        <taxon>Arundo</taxon>
    </lineage>
</organism>
<dbReference type="EMBL" id="GBRH01182187">
    <property type="protein sequence ID" value="JAE15709.1"/>
    <property type="molecule type" value="Transcribed_RNA"/>
</dbReference>
<protein>
    <submittedName>
        <fullName evidence="1">Uncharacterized protein</fullName>
    </submittedName>
</protein>
<reference evidence="1" key="2">
    <citation type="journal article" date="2015" name="Data Brief">
        <title>Shoot transcriptome of the giant reed, Arundo donax.</title>
        <authorList>
            <person name="Barrero R.A."/>
            <person name="Guerrero F.D."/>
            <person name="Moolhuijzen P."/>
            <person name="Goolsby J.A."/>
            <person name="Tidwell J."/>
            <person name="Bellgard S.E."/>
            <person name="Bellgard M.I."/>
        </authorList>
    </citation>
    <scope>NUCLEOTIDE SEQUENCE</scope>
    <source>
        <tissue evidence="1">Shoot tissue taken approximately 20 cm above the soil surface</tissue>
    </source>
</reference>
<name>A0A0A9FWX1_ARUDO</name>
<reference evidence="1" key="1">
    <citation type="submission" date="2014-09" db="EMBL/GenBank/DDBJ databases">
        <authorList>
            <person name="Magalhaes I.L.F."/>
            <person name="Oliveira U."/>
            <person name="Santos F.R."/>
            <person name="Vidigal T.H.D.A."/>
            <person name="Brescovit A.D."/>
            <person name="Santos A.J."/>
        </authorList>
    </citation>
    <scope>NUCLEOTIDE SEQUENCE</scope>
    <source>
        <tissue evidence="1">Shoot tissue taken approximately 20 cm above the soil surface</tissue>
    </source>
</reference>
<proteinExistence type="predicted"/>
<sequence>MATSSWGT</sequence>
<evidence type="ECO:0000313" key="1">
    <source>
        <dbReference type="EMBL" id="JAE15709.1"/>
    </source>
</evidence>